<evidence type="ECO:0000313" key="3">
    <source>
        <dbReference type="Proteomes" id="UP000198921"/>
    </source>
</evidence>
<gene>
    <name evidence="2" type="ORF">SAMN05660209_05133</name>
</gene>
<organism evidence="2 3">
    <name type="scientific">Geodermatophilus africanus</name>
    <dbReference type="NCBI Taxonomy" id="1137993"/>
    <lineage>
        <taxon>Bacteria</taxon>
        <taxon>Bacillati</taxon>
        <taxon>Actinomycetota</taxon>
        <taxon>Actinomycetes</taxon>
        <taxon>Geodermatophilales</taxon>
        <taxon>Geodermatophilaceae</taxon>
        <taxon>Geodermatophilus</taxon>
    </lineage>
</organism>
<reference evidence="3" key="1">
    <citation type="submission" date="2016-10" db="EMBL/GenBank/DDBJ databases">
        <authorList>
            <person name="Varghese N."/>
            <person name="Submissions S."/>
        </authorList>
    </citation>
    <scope>NUCLEOTIDE SEQUENCE [LARGE SCALE GENOMIC DNA]</scope>
    <source>
        <strain evidence="3">DSM 45422</strain>
    </source>
</reference>
<name>A0A1H3RDF4_9ACTN</name>
<evidence type="ECO:0000313" key="2">
    <source>
        <dbReference type="EMBL" id="SDZ23583.1"/>
    </source>
</evidence>
<accession>A0A1H3RDF4</accession>
<dbReference type="Proteomes" id="UP000198921">
    <property type="component" value="Unassembled WGS sequence"/>
</dbReference>
<evidence type="ECO:0000256" key="1">
    <source>
        <dbReference type="SAM" id="MobiDB-lite"/>
    </source>
</evidence>
<dbReference type="STRING" id="1137993.SAMN05660209_05133"/>
<protein>
    <submittedName>
        <fullName evidence="2">Uncharacterized protein</fullName>
    </submittedName>
</protein>
<dbReference type="EMBL" id="FNOT01000035">
    <property type="protein sequence ID" value="SDZ23583.1"/>
    <property type="molecule type" value="Genomic_DNA"/>
</dbReference>
<dbReference type="AlphaFoldDB" id="A0A1H3RDF4"/>
<keyword evidence="3" id="KW-1185">Reference proteome</keyword>
<dbReference type="RefSeq" id="WP_280140588.1">
    <property type="nucleotide sequence ID" value="NZ_FNOT01000035.1"/>
</dbReference>
<sequence>MRHRTHHHRTVAAAAALVLSGTGAGSAEDVPAAAKPTAPEWSL</sequence>
<feature type="region of interest" description="Disordered" evidence="1">
    <location>
        <begin position="23"/>
        <end position="43"/>
    </location>
</feature>
<proteinExistence type="predicted"/>